<dbReference type="EMBL" id="SNRW01025411">
    <property type="protein sequence ID" value="KAA6361528.1"/>
    <property type="molecule type" value="Genomic_DNA"/>
</dbReference>
<accession>A0A5J4TTI5</accession>
<proteinExistence type="predicted"/>
<dbReference type="Gene3D" id="3.40.50.300">
    <property type="entry name" value="P-loop containing nucleotide triphosphate hydrolases"/>
    <property type="match status" value="1"/>
</dbReference>
<dbReference type="PANTHER" id="PTHR10887">
    <property type="entry name" value="DNA2/NAM7 HELICASE FAMILY"/>
    <property type="match status" value="1"/>
</dbReference>
<evidence type="ECO:0000313" key="2">
    <source>
        <dbReference type="Proteomes" id="UP000324800"/>
    </source>
</evidence>
<dbReference type="SUPFAM" id="SSF52540">
    <property type="entry name" value="P-loop containing nucleoside triphosphate hydrolases"/>
    <property type="match status" value="1"/>
</dbReference>
<dbReference type="InterPro" id="IPR045055">
    <property type="entry name" value="DNA2/NAM7-like"/>
</dbReference>
<dbReference type="OrthoDB" id="1879at2759"/>
<dbReference type="InterPro" id="IPR027417">
    <property type="entry name" value="P-loop_NTPase"/>
</dbReference>
<gene>
    <name evidence="1" type="ORF">EZS28_042945</name>
</gene>
<organism evidence="1 2">
    <name type="scientific">Streblomastix strix</name>
    <dbReference type="NCBI Taxonomy" id="222440"/>
    <lineage>
        <taxon>Eukaryota</taxon>
        <taxon>Metamonada</taxon>
        <taxon>Preaxostyla</taxon>
        <taxon>Oxymonadida</taxon>
        <taxon>Streblomastigidae</taxon>
        <taxon>Streblomastix</taxon>
    </lineage>
</organism>
<dbReference type="Proteomes" id="UP000324800">
    <property type="component" value="Unassembled WGS sequence"/>
</dbReference>
<dbReference type="GO" id="GO:0071013">
    <property type="term" value="C:catalytic step 2 spliceosome"/>
    <property type="evidence" value="ECO:0007669"/>
    <property type="project" value="TreeGrafter"/>
</dbReference>
<sequence>MSLFFSHFFNDWKRRKITSRLDEILVQNSDIRIAKNQIMQDYVVKVSICLLYVERNMTVAGIELSGNEREKDPLIDKQKSKEQLKGLQKDKEEKGIIVNNEEFVLTSGFFNIDVVCLTCSGLETRLKYLKPSRNQLIQSFSSSAPSSQQQLQQQNNNATSQYIRVPFIWTSLIIEEASKQLESILWPSLQLYPLRVIVVGDDKQLSPLVKNEQIKIQTELDRSLFERLLLLGVKPIILNYQGRSIKKICDLYRWRYDEERDKEVKDKKEERIQRYQEIKDTSEISPEVYRYLKEYHSPPSCVIQPVNFVEIKNDKWIKNSITFKLVDDFCQYF</sequence>
<name>A0A5J4TTI5_9EUKA</name>
<evidence type="ECO:0000313" key="1">
    <source>
        <dbReference type="EMBL" id="KAA6361528.1"/>
    </source>
</evidence>
<comment type="caution">
    <text evidence="1">The sequence shown here is derived from an EMBL/GenBank/DDBJ whole genome shotgun (WGS) entry which is preliminary data.</text>
</comment>
<evidence type="ECO:0008006" key="3">
    <source>
        <dbReference type="Google" id="ProtNLM"/>
    </source>
</evidence>
<reference evidence="1 2" key="1">
    <citation type="submission" date="2019-03" db="EMBL/GenBank/DDBJ databases">
        <title>Single cell metagenomics reveals metabolic interactions within the superorganism composed of flagellate Streblomastix strix and complex community of Bacteroidetes bacteria on its surface.</title>
        <authorList>
            <person name="Treitli S.C."/>
            <person name="Kolisko M."/>
            <person name="Husnik F."/>
            <person name="Keeling P."/>
            <person name="Hampl V."/>
        </authorList>
    </citation>
    <scope>NUCLEOTIDE SEQUENCE [LARGE SCALE GENOMIC DNA]</scope>
    <source>
        <strain evidence="1">ST1C</strain>
    </source>
</reference>
<protein>
    <recommendedName>
        <fullName evidence="3">DNA2/NAM7 helicase helicase domain-containing protein</fullName>
    </recommendedName>
</protein>
<dbReference type="PANTHER" id="PTHR10887:SF5">
    <property type="entry name" value="RNA HELICASE AQUARIUS"/>
    <property type="match status" value="1"/>
</dbReference>
<dbReference type="AlphaFoldDB" id="A0A5J4TTI5"/>
<dbReference type="GO" id="GO:0003729">
    <property type="term" value="F:mRNA binding"/>
    <property type="evidence" value="ECO:0007669"/>
    <property type="project" value="TreeGrafter"/>
</dbReference>